<dbReference type="AlphaFoldDB" id="A0A022VUK5"/>
<dbReference type="EMBL" id="KK207896">
    <property type="protein sequence ID" value="EZF49760.1"/>
    <property type="molecule type" value="Genomic_DNA"/>
</dbReference>
<dbReference type="HOGENOM" id="CLU_1620252_0_0_1"/>
<sequence length="164" mass="18666">MADGEKIIRILQKNNKCSKLSSLSAEFQGQKSQSRPCGAFILDMLLSPVRSMLYYYRPFASWSRSICPFSLSCSLASKSQDLTPSASSSRAPHAVHRCPRGEFGGLPPREYQTVQKQDDDTLWLFQSPELSIDTHLDLSTVDDHIQSEFEHTRCCQVKWLRIHE</sequence>
<accession>A0A022VUK5</accession>
<dbReference type="Proteomes" id="UP000023758">
    <property type="component" value="Unassembled WGS sequence"/>
</dbReference>
<reference evidence="1" key="1">
    <citation type="submission" date="2014-02" db="EMBL/GenBank/DDBJ databases">
        <title>The Genome Sequence of Trichophyton rubrum (morphotype fischeri) CBS 288.86.</title>
        <authorList>
            <consortium name="The Broad Institute Genomics Platform"/>
            <person name="Cuomo C.A."/>
            <person name="White T.C."/>
            <person name="Graser Y."/>
            <person name="Martinez-Rossi N."/>
            <person name="Heitman J."/>
            <person name="Young S.K."/>
            <person name="Zeng Q."/>
            <person name="Gargeya S."/>
            <person name="Abouelleil A."/>
            <person name="Alvarado L."/>
            <person name="Chapman S.B."/>
            <person name="Gainer-Dewar J."/>
            <person name="Goldberg J."/>
            <person name="Griggs A."/>
            <person name="Gujja S."/>
            <person name="Hansen M."/>
            <person name="Howarth C."/>
            <person name="Imamovic A."/>
            <person name="Larimer J."/>
            <person name="Martinez D."/>
            <person name="Murphy C."/>
            <person name="Pearson M.D."/>
            <person name="Persinoti G."/>
            <person name="Poon T."/>
            <person name="Priest M."/>
            <person name="Roberts A.D."/>
            <person name="Saif S."/>
            <person name="Shea T.D."/>
            <person name="Sykes S.N."/>
            <person name="Wortman J."/>
            <person name="Nusbaum C."/>
            <person name="Birren B."/>
        </authorList>
    </citation>
    <scope>NUCLEOTIDE SEQUENCE [LARGE SCALE GENOMIC DNA]</scope>
    <source>
        <strain evidence="1">CBS 288.86</strain>
    </source>
</reference>
<proteinExistence type="predicted"/>
<evidence type="ECO:0000313" key="1">
    <source>
        <dbReference type="EMBL" id="EZF49760.1"/>
    </source>
</evidence>
<gene>
    <name evidence="1" type="ORF">H103_06729</name>
</gene>
<name>A0A022VUK5_TRIRU</name>
<organism evidence="1">
    <name type="scientific">Trichophyton rubrum CBS 288.86</name>
    <dbReference type="NCBI Taxonomy" id="1215330"/>
    <lineage>
        <taxon>Eukaryota</taxon>
        <taxon>Fungi</taxon>
        <taxon>Dikarya</taxon>
        <taxon>Ascomycota</taxon>
        <taxon>Pezizomycotina</taxon>
        <taxon>Eurotiomycetes</taxon>
        <taxon>Eurotiomycetidae</taxon>
        <taxon>Onygenales</taxon>
        <taxon>Arthrodermataceae</taxon>
        <taxon>Trichophyton</taxon>
    </lineage>
</organism>
<protein>
    <submittedName>
        <fullName evidence="1">Uncharacterized protein</fullName>
    </submittedName>
</protein>